<proteinExistence type="predicted"/>
<evidence type="ECO:0000313" key="1">
    <source>
        <dbReference type="EMBL" id="KAG2608518.1"/>
    </source>
</evidence>
<comment type="caution">
    <text evidence="1">The sequence shown here is derived from an EMBL/GenBank/DDBJ whole genome shotgun (WGS) entry which is preliminary data.</text>
</comment>
<dbReference type="EMBL" id="CM029044">
    <property type="protein sequence ID" value="KAG2608518.1"/>
    <property type="molecule type" value="Genomic_DNA"/>
</dbReference>
<reference evidence="1 2" key="1">
    <citation type="submission" date="2020-05" db="EMBL/GenBank/DDBJ databases">
        <title>WGS assembly of Panicum virgatum.</title>
        <authorList>
            <person name="Lovell J.T."/>
            <person name="Jenkins J."/>
            <person name="Shu S."/>
            <person name="Juenger T.E."/>
            <person name="Schmutz J."/>
        </authorList>
    </citation>
    <scope>NUCLEOTIDE SEQUENCE [LARGE SCALE GENOMIC DNA]</scope>
    <source>
        <strain evidence="2">cv. AP13</strain>
    </source>
</reference>
<accession>A0A8T0TFX4</accession>
<sequence length="82" mass="8460">MPCGRVSITQKLLRLVYNVVLSLHSSCRSMIRLDLPPPPPPPICSGSGSCAKVHGVGAARSSGGLVVGQAVVALVRGNDELL</sequence>
<evidence type="ECO:0000313" key="2">
    <source>
        <dbReference type="Proteomes" id="UP000823388"/>
    </source>
</evidence>
<dbReference type="Proteomes" id="UP000823388">
    <property type="component" value="Chromosome 4N"/>
</dbReference>
<dbReference type="AlphaFoldDB" id="A0A8T0TFX4"/>
<name>A0A8T0TFX4_PANVG</name>
<organism evidence="1 2">
    <name type="scientific">Panicum virgatum</name>
    <name type="common">Blackwell switchgrass</name>
    <dbReference type="NCBI Taxonomy" id="38727"/>
    <lineage>
        <taxon>Eukaryota</taxon>
        <taxon>Viridiplantae</taxon>
        <taxon>Streptophyta</taxon>
        <taxon>Embryophyta</taxon>
        <taxon>Tracheophyta</taxon>
        <taxon>Spermatophyta</taxon>
        <taxon>Magnoliopsida</taxon>
        <taxon>Liliopsida</taxon>
        <taxon>Poales</taxon>
        <taxon>Poaceae</taxon>
        <taxon>PACMAD clade</taxon>
        <taxon>Panicoideae</taxon>
        <taxon>Panicodae</taxon>
        <taxon>Paniceae</taxon>
        <taxon>Panicinae</taxon>
        <taxon>Panicum</taxon>
        <taxon>Panicum sect. Hiantes</taxon>
    </lineage>
</organism>
<protein>
    <submittedName>
        <fullName evidence="1">Uncharacterized protein</fullName>
    </submittedName>
</protein>
<gene>
    <name evidence="1" type="ORF">PVAP13_4NG322680</name>
</gene>
<keyword evidence="2" id="KW-1185">Reference proteome</keyword>